<proteinExistence type="predicted"/>
<organism evidence="1 2">
    <name type="scientific">Sphenostylis stenocarpa</name>
    <dbReference type="NCBI Taxonomy" id="92480"/>
    <lineage>
        <taxon>Eukaryota</taxon>
        <taxon>Viridiplantae</taxon>
        <taxon>Streptophyta</taxon>
        <taxon>Embryophyta</taxon>
        <taxon>Tracheophyta</taxon>
        <taxon>Spermatophyta</taxon>
        <taxon>Magnoliopsida</taxon>
        <taxon>eudicotyledons</taxon>
        <taxon>Gunneridae</taxon>
        <taxon>Pentapetalae</taxon>
        <taxon>rosids</taxon>
        <taxon>fabids</taxon>
        <taxon>Fabales</taxon>
        <taxon>Fabaceae</taxon>
        <taxon>Papilionoideae</taxon>
        <taxon>50 kb inversion clade</taxon>
        <taxon>NPAAA clade</taxon>
        <taxon>indigoferoid/millettioid clade</taxon>
        <taxon>Phaseoleae</taxon>
        <taxon>Sphenostylis</taxon>
    </lineage>
</organism>
<protein>
    <submittedName>
        <fullName evidence="1">Uncharacterized protein</fullName>
    </submittedName>
</protein>
<dbReference type="AlphaFoldDB" id="A0AA86TBY2"/>
<dbReference type="PANTHER" id="PTHR36066:SF8">
    <property type="entry name" value="TRANSCRIPTION FACTOR SAC51"/>
    <property type="match status" value="1"/>
</dbReference>
<evidence type="ECO:0000313" key="2">
    <source>
        <dbReference type="Proteomes" id="UP001189624"/>
    </source>
</evidence>
<gene>
    <name evidence="1" type="ORF">AYBTSS11_LOCUS28122</name>
</gene>
<dbReference type="Gramene" id="rna-AYBTSS11_LOCUS28122">
    <property type="protein sequence ID" value="CAJ1975995.1"/>
    <property type="gene ID" value="gene-AYBTSS11_LOCUS28122"/>
</dbReference>
<reference evidence="1" key="1">
    <citation type="submission" date="2023-10" db="EMBL/GenBank/DDBJ databases">
        <authorList>
            <person name="Domelevo Entfellner J.-B."/>
        </authorList>
    </citation>
    <scope>NUCLEOTIDE SEQUENCE</scope>
</reference>
<dbReference type="PANTHER" id="PTHR36066">
    <property type="entry name" value="TRANSCRIPTION FACTOR BHLH145"/>
    <property type="match status" value="1"/>
</dbReference>
<dbReference type="Proteomes" id="UP001189624">
    <property type="component" value="Chromosome 9"/>
</dbReference>
<keyword evidence="2" id="KW-1185">Reference proteome</keyword>
<dbReference type="EMBL" id="OY731406">
    <property type="protein sequence ID" value="CAJ1975995.1"/>
    <property type="molecule type" value="Genomic_DNA"/>
</dbReference>
<accession>A0AA86TBY2</accession>
<evidence type="ECO:0000313" key="1">
    <source>
        <dbReference type="EMBL" id="CAJ1975995.1"/>
    </source>
</evidence>
<name>A0AA86TBY2_9FABA</name>
<dbReference type="InterPro" id="IPR037546">
    <property type="entry name" value="SAC51-like"/>
</dbReference>
<sequence>MVCQAASKTRFRALKHENGIEGEPTIIIRVIACFQPLHDCQAEYFRHLLKPINSKSLKIPYQDLLAHWSWPYPQQVAWPSPYLNSSCTLAETSSCVHSSYMNSSTSVFPAVSLFPRFTAPAIPNLNTDQTNEVQGFLQHPISEPCLNETHTGGAMQSESLQKKLLIFDHSGSKTRLLYSPVFPFVQSPIVTATQFTQVYDVNEEAQEINMGLKHWPIYTSPQKTGKDHIDNEESEMHEDTEEINALLYSDDDDDDDEVTSTGHSPLLTEKTCLTQEQCGNTKEEVATSDWPNKRQKLIDGGFNRLPPLVDGASSERLNKMCYAESNYASSGAVYASRQTEEDKSTASDIQLKKDKIRELLRLLENFIPGAKGEHPLLVIDGTIEYLESLMSQTAIKGAKAAIDSTTLFHYNMGFGLYTYHASVDYKVPRKFDVGACLSEELVFHHDLLGPFLGYTQNVVVKVSLFYMLRVESQKEVSHEQWSRAVQAVVTGCTGDGHGLYMQWSRLHAANFTWSQLIEVGSSPAATLVGTFVFGILSEEHRRYGSVSSRHDSKDYRPFVNTRSLLDLKVLPRNRVAGLKTRYKYYDNTYI</sequence>